<protein>
    <submittedName>
        <fullName evidence="2">Class I SAM-dependent methyltransferase</fullName>
    </submittedName>
</protein>
<evidence type="ECO:0000313" key="2">
    <source>
        <dbReference type="EMBL" id="MEQ9937693.1"/>
    </source>
</evidence>
<dbReference type="EMBL" id="JBEHEF010000005">
    <property type="protein sequence ID" value="MEQ9937693.1"/>
    <property type="molecule type" value="Genomic_DNA"/>
</dbReference>
<organism evidence="2 3">
    <name type="scientific">Pectobacterium polonicum</name>
    <dbReference type="NCBI Taxonomy" id="2485124"/>
    <lineage>
        <taxon>Bacteria</taxon>
        <taxon>Pseudomonadati</taxon>
        <taxon>Pseudomonadota</taxon>
        <taxon>Gammaproteobacteria</taxon>
        <taxon>Enterobacterales</taxon>
        <taxon>Pectobacteriaceae</taxon>
        <taxon>Pectobacterium</taxon>
    </lineage>
</organism>
<dbReference type="GO" id="GO:0032259">
    <property type="term" value="P:methylation"/>
    <property type="evidence" value="ECO:0007669"/>
    <property type="project" value="UniProtKB-KW"/>
</dbReference>
<keyword evidence="2" id="KW-0808">Transferase</keyword>
<gene>
    <name evidence="2" type="ORF">ABRQ07_08710</name>
</gene>
<feature type="domain" description="C-methyltransferase" evidence="1">
    <location>
        <begin position="251"/>
        <end position="344"/>
    </location>
</feature>
<evidence type="ECO:0000259" key="1">
    <source>
        <dbReference type="Pfam" id="PF08484"/>
    </source>
</evidence>
<keyword evidence="3" id="KW-1185">Reference proteome</keyword>
<dbReference type="GO" id="GO:0008168">
    <property type="term" value="F:methyltransferase activity"/>
    <property type="evidence" value="ECO:0007669"/>
    <property type="project" value="UniProtKB-KW"/>
</dbReference>
<proteinExistence type="predicted"/>
<dbReference type="RefSeq" id="WP_273854909.1">
    <property type="nucleotide sequence ID" value="NZ_JAQRNC010000001.1"/>
</dbReference>
<name>A0ABV1P961_9GAMM</name>
<dbReference type="InterPro" id="IPR029063">
    <property type="entry name" value="SAM-dependent_MTases_sf"/>
</dbReference>
<dbReference type="Gene3D" id="3.40.50.720">
    <property type="entry name" value="NAD(P)-binding Rossmann-like Domain"/>
    <property type="match status" value="1"/>
</dbReference>
<comment type="caution">
    <text evidence="2">The sequence shown here is derived from an EMBL/GenBank/DDBJ whole genome shotgun (WGS) entry which is preliminary data.</text>
</comment>
<sequence>MSADKNLRMLYEQHQFPIFQNRMYSSEREALECPRGDIRLVEDLQTGLVYNAAFLPELMVYDKNYQNEQGNSGSFRLHLQEVAKIVSRTLGTESLVEVGCGKGLFIDILSQQNAEIVGFDPTYEGDDLRIKKQYFSQETGISGAGIIMRHVLEHIQNPVDFLIQIKAANGGKGRIYIEVPCFDWICKQKAWFDIFYEHVNYFRLADFKRMFGHIIECGHLFNGQYIYVVADLCSINQPLFDPCDRPAWPADFLEVLNKISHQGQSDGIIWGGASKGVIFSLICQRYGVAINQIIDINPAKQGKYIAATGLRVHSPDEVIPYLASDATILVMNSNYLEEIMEITEKKFNYSIIEGR</sequence>
<evidence type="ECO:0000313" key="3">
    <source>
        <dbReference type="Proteomes" id="UP001463408"/>
    </source>
</evidence>
<keyword evidence="2" id="KW-0489">Methyltransferase</keyword>
<dbReference type="SUPFAM" id="SSF53335">
    <property type="entry name" value="S-adenosyl-L-methionine-dependent methyltransferases"/>
    <property type="match status" value="1"/>
</dbReference>
<dbReference type="Proteomes" id="UP001463408">
    <property type="component" value="Unassembled WGS sequence"/>
</dbReference>
<accession>A0ABV1P961</accession>
<dbReference type="Gene3D" id="3.40.50.150">
    <property type="entry name" value="Vaccinia Virus protein VP39"/>
    <property type="match status" value="1"/>
</dbReference>
<dbReference type="InterPro" id="IPR013691">
    <property type="entry name" value="MeTrfase_14"/>
</dbReference>
<reference evidence="2 3" key="1">
    <citation type="submission" date="2024-06" db="EMBL/GenBank/DDBJ databases">
        <title>Pangenomics to understand the prophage dynamics in the radiating lineages of P. brasiliense.</title>
        <authorList>
            <person name="Pardeshi L.A."/>
            <person name="Van Duivenbode I."/>
            <person name="Jonkheer E.M."/>
            <person name="Pel M.J.C."/>
            <person name="Kupczok A."/>
            <person name="De Ridder D."/>
            <person name="Smit S."/>
            <person name="Van Der Lee T.J."/>
        </authorList>
    </citation>
    <scope>NUCLEOTIDE SEQUENCE [LARGE SCALE GENOMIC DNA]</scope>
    <source>
        <strain evidence="2 3">PD 8607</strain>
    </source>
</reference>
<dbReference type="Pfam" id="PF13489">
    <property type="entry name" value="Methyltransf_23"/>
    <property type="match status" value="1"/>
</dbReference>
<dbReference type="Pfam" id="PF08484">
    <property type="entry name" value="Methyltransf_14"/>
    <property type="match status" value="1"/>
</dbReference>